<dbReference type="GO" id="GO:0050808">
    <property type="term" value="P:synapse organization"/>
    <property type="evidence" value="ECO:0007669"/>
    <property type="project" value="TreeGrafter"/>
</dbReference>
<feature type="signal peptide" evidence="1">
    <location>
        <begin position="1"/>
        <end position="26"/>
    </location>
</feature>
<dbReference type="SMART" id="SM00408">
    <property type="entry name" value="IGc2"/>
    <property type="match status" value="2"/>
</dbReference>
<feature type="domain" description="Ig-like" evidence="2">
    <location>
        <begin position="149"/>
        <end position="249"/>
    </location>
</feature>
<dbReference type="Proteomes" id="UP000694843">
    <property type="component" value="Unplaced"/>
</dbReference>
<dbReference type="KEGG" id="hazt:108671541"/>
<protein>
    <submittedName>
        <fullName evidence="4">Zwei Ig domain protein zig-8</fullName>
    </submittedName>
</protein>
<dbReference type="InterPro" id="IPR037448">
    <property type="entry name" value="Zig-8"/>
</dbReference>
<dbReference type="SUPFAM" id="SSF48726">
    <property type="entry name" value="Immunoglobulin"/>
    <property type="match status" value="2"/>
</dbReference>
<dbReference type="InterPro" id="IPR013098">
    <property type="entry name" value="Ig_I-set"/>
</dbReference>
<feature type="chain" id="PRO_5034034066" evidence="1">
    <location>
        <begin position="27"/>
        <end position="294"/>
    </location>
</feature>
<keyword evidence="1" id="KW-0732">Signal</keyword>
<name>A0A8B7NLP0_HYAAZ</name>
<dbReference type="PANTHER" id="PTHR23279">
    <property type="entry name" value="DEFECTIVE PROBOSCIS EXTENSION RESPONSE DPR -RELATED"/>
    <property type="match status" value="1"/>
</dbReference>
<dbReference type="InterPro" id="IPR013151">
    <property type="entry name" value="Immunoglobulin_dom"/>
</dbReference>
<evidence type="ECO:0000256" key="1">
    <source>
        <dbReference type="SAM" id="SignalP"/>
    </source>
</evidence>
<dbReference type="Gene3D" id="2.60.40.10">
    <property type="entry name" value="Immunoglobulins"/>
    <property type="match status" value="2"/>
</dbReference>
<dbReference type="InterPro" id="IPR003599">
    <property type="entry name" value="Ig_sub"/>
</dbReference>
<keyword evidence="3" id="KW-1185">Reference proteome</keyword>
<dbReference type="InterPro" id="IPR003598">
    <property type="entry name" value="Ig_sub2"/>
</dbReference>
<dbReference type="RefSeq" id="XP_018014585.1">
    <property type="nucleotide sequence ID" value="XM_018159096.2"/>
</dbReference>
<dbReference type="GO" id="GO:0032589">
    <property type="term" value="C:neuron projection membrane"/>
    <property type="evidence" value="ECO:0007669"/>
    <property type="project" value="TreeGrafter"/>
</dbReference>
<gene>
    <name evidence="4" type="primary">LOC108671541</name>
</gene>
<dbReference type="PANTHER" id="PTHR23279:SF41">
    <property type="entry name" value="DEFECTIVE PROBOSCIS EXTENSION RESPONSE 4-RELATED"/>
    <property type="match status" value="1"/>
</dbReference>
<feature type="domain" description="Ig-like" evidence="2">
    <location>
        <begin position="32"/>
        <end position="128"/>
    </location>
</feature>
<evidence type="ECO:0000313" key="4">
    <source>
        <dbReference type="RefSeq" id="XP_018014585.1"/>
    </source>
</evidence>
<dbReference type="Pfam" id="PF07679">
    <property type="entry name" value="I-set"/>
    <property type="match status" value="1"/>
</dbReference>
<dbReference type="InterPro" id="IPR007110">
    <property type="entry name" value="Ig-like_dom"/>
</dbReference>
<dbReference type="OrthoDB" id="6377396at2759"/>
<sequence>MADHSFTTYIVSTIVLLLHLPTGTPASWYPEPHFMRTDGNVTVTEGEHAFLPCRVANLGDRSVTWMRKRTLHIISAGTLTYSPDDRYRVLHPPGTDEWTLHIKFAQKADAGWYECQVNADPKITRPVRLIVIDKNVDDPFYLHEVDTLPDNSTIVELEGPAQRFIQLGSVLAVTCIIKHEYQRGPAHVTWYHGGTKLDYDSPRGGISLQTEKTATRTVSKLLLSSVQPGDSGRYSCRPHSGGLASVTVHVQADQQQAAVQQSSFNTSINSRIHLRYVFLLAAISHIILLHTYYI</sequence>
<dbReference type="InterPro" id="IPR036179">
    <property type="entry name" value="Ig-like_dom_sf"/>
</dbReference>
<proteinExistence type="predicted"/>
<accession>A0A8B7NLP0</accession>
<dbReference type="GeneID" id="108671541"/>
<evidence type="ECO:0000259" key="2">
    <source>
        <dbReference type="PROSITE" id="PS50835"/>
    </source>
</evidence>
<evidence type="ECO:0000313" key="3">
    <source>
        <dbReference type="Proteomes" id="UP000694843"/>
    </source>
</evidence>
<reference evidence="4" key="1">
    <citation type="submission" date="2025-08" db="UniProtKB">
        <authorList>
            <consortium name="RefSeq"/>
        </authorList>
    </citation>
    <scope>IDENTIFICATION</scope>
    <source>
        <tissue evidence="4">Whole organism</tissue>
    </source>
</reference>
<dbReference type="AlphaFoldDB" id="A0A8B7NLP0"/>
<dbReference type="OMA" id="TAHLNCR"/>
<dbReference type="SMART" id="SM00409">
    <property type="entry name" value="IG"/>
    <property type="match status" value="2"/>
</dbReference>
<dbReference type="PROSITE" id="PS50835">
    <property type="entry name" value="IG_LIKE"/>
    <property type="match status" value="2"/>
</dbReference>
<dbReference type="InterPro" id="IPR013783">
    <property type="entry name" value="Ig-like_fold"/>
</dbReference>
<dbReference type="Pfam" id="PF00047">
    <property type="entry name" value="ig"/>
    <property type="match status" value="1"/>
</dbReference>
<organism evidence="3 4">
    <name type="scientific">Hyalella azteca</name>
    <name type="common">Amphipod</name>
    <dbReference type="NCBI Taxonomy" id="294128"/>
    <lineage>
        <taxon>Eukaryota</taxon>
        <taxon>Metazoa</taxon>
        <taxon>Ecdysozoa</taxon>
        <taxon>Arthropoda</taxon>
        <taxon>Crustacea</taxon>
        <taxon>Multicrustacea</taxon>
        <taxon>Malacostraca</taxon>
        <taxon>Eumalacostraca</taxon>
        <taxon>Peracarida</taxon>
        <taxon>Amphipoda</taxon>
        <taxon>Senticaudata</taxon>
        <taxon>Talitrida</taxon>
        <taxon>Talitroidea</taxon>
        <taxon>Hyalellidae</taxon>
        <taxon>Hyalella</taxon>
    </lineage>
</organism>